<reference evidence="3" key="1">
    <citation type="journal article" date="2020" name="Ecol. Evol.">
        <title>Genome structure and content of the rice root-knot nematode (Meloidogyne graminicola).</title>
        <authorList>
            <person name="Phan N.T."/>
            <person name="Danchin E.G.J."/>
            <person name="Klopp C."/>
            <person name="Perfus-Barbeoch L."/>
            <person name="Kozlowski D.K."/>
            <person name="Koutsovoulos G.D."/>
            <person name="Lopez-Roques C."/>
            <person name="Bouchez O."/>
            <person name="Zahm M."/>
            <person name="Besnard G."/>
            <person name="Bellafiore S."/>
        </authorList>
    </citation>
    <scope>NUCLEOTIDE SEQUENCE</scope>
    <source>
        <strain evidence="3">VN-18</strain>
    </source>
</reference>
<name>A0A8S9ZPK5_9BILA</name>
<feature type="region of interest" description="Disordered" evidence="2">
    <location>
        <begin position="238"/>
        <end position="263"/>
    </location>
</feature>
<comment type="caution">
    <text evidence="3">The sequence shown here is derived from an EMBL/GenBank/DDBJ whole genome shotgun (WGS) entry which is preliminary data.</text>
</comment>
<keyword evidence="4" id="KW-1185">Reference proteome</keyword>
<organism evidence="3 4">
    <name type="scientific">Meloidogyne graminicola</name>
    <dbReference type="NCBI Taxonomy" id="189291"/>
    <lineage>
        <taxon>Eukaryota</taxon>
        <taxon>Metazoa</taxon>
        <taxon>Ecdysozoa</taxon>
        <taxon>Nematoda</taxon>
        <taxon>Chromadorea</taxon>
        <taxon>Rhabditida</taxon>
        <taxon>Tylenchina</taxon>
        <taxon>Tylenchomorpha</taxon>
        <taxon>Tylenchoidea</taxon>
        <taxon>Meloidogynidae</taxon>
        <taxon>Meloidogyninae</taxon>
        <taxon>Meloidogyne</taxon>
    </lineage>
</organism>
<sequence>MDLLMKTERDLLKANKQKQTALDDLKLAEKNAKEKSEALKEAQNALDKVRDEKKRLQIDVAQLEKSKKDLGNYLKDMREMSAKKTKDLDKLNKDLEKLEKKRKGMLHQMDVYKKELDAELDGMNKLNTTREKTNSEIENLKNEKQKCKTSLESLKKSEEECRKNLEHLQEEEKKFYLMLNELKEQVHIHQTQLQELQGRENEKNLNENFGLVYGQNGNNNFGEVQQNFNGQSEFNCKGGQQQRGDGNEFDKTENSHQFSGTKATDKDTYFNENLWKRSASSFVQGKILGQRNVFNNGSESSSVDTFSPEVKRERKGETKKFTIEAQSPPTSSHFNQNSMQNRAVYIESEELGNPGDGELFSYVDNGPIFGHQNNLLSTACWQEQQPTTIIMTGPPQISPNSIQPLNSVLVNSVKDQPIYSFNSSSSSSGQFRRRTTNRICVVNANNNVRTCGKYRNRQLPILHAERNRSRKMRRGERDHKIFPKRFNISPIRGPIPSSSTSGTYGNCPHSVESSIMKRITIEDQPNKCSSSSIHSRLSFDRK</sequence>
<proteinExistence type="predicted"/>
<feature type="region of interest" description="Disordered" evidence="2">
    <location>
        <begin position="298"/>
        <end position="317"/>
    </location>
</feature>
<dbReference type="Proteomes" id="UP000605970">
    <property type="component" value="Unassembled WGS sequence"/>
</dbReference>
<dbReference type="OrthoDB" id="5906876at2759"/>
<evidence type="ECO:0000313" key="4">
    <source>
        <dbReference type="Proteomes" id="UP000605970"/>
    </source>
</evidence>
<dbReference type="AlphaFoldDB" id="A0A8S9ZPK5"/>
<accession>A0A8S9ZPK5</accession>
<evidence type="ECO:0000313" key="3">
    <source>
        <dbReference type="EMBL" id="KAF7635350.1"/>
    </source>
</evidence>
<gene>
    <name evidence="3" type="ORF">Mgra_00005173</name>
</gene>
<dbReference type="EMBL" id="JABEBT010000043">
    <property type="protein sequence ID" value="KAF7635350.1"/>
    <property type="molecule type" value="Genomic_DNA"/>
</dbReference>
<evidence type="ECO:0000256" key="1">
    <source>
        <dbReference type="SAM" id="Coils"/>
    </source>
</evidence>
<feature type="coiled-coil region" evidence="1">
    <location>
        <begin position="4"/>
        <end position="199"/>
    </location>
</feature>
<evidence type="ECO:0000256" key="2">
    <source>
        <dbReference type="SAM" id="MobiDB-lite"/>
    </source>
</evidence>
<protein>
    <submittedName>
        <fullName evidence="3">Uncharacterized protein</fullName>
    </submittedName>
</protein>
<keyword evidence="1" id="KW-0175">Coiled coil</keyword>
<feature type="compositionally biased region" description="Basic and acidic residues" evidence="2">
    <location>
        <begin position="245"/>
        <end position="254"/>
    </location>
</feature>